<dbReference type="GO" id="GO:0005737">
    <property type="term" value="C:cytoplasm"/>
    <property type="evidence" value="ECO:0007669"/>
    <property type="project" value="TreeGrafter"/>
</dbReference>
<dbReference type="Gene3D" id="3.40.50.720">
    <property type="entry name" value="NAD(P)-binding Rossmann-like Domain"/>
    <property type="match status" value="1"/>
</dbReference>
<dbReference type="GO" id="GO:0004029">
    <property type="term" value="F:aldehyde dehydrogenase (NAD+) activity"/>
    <property type="evidence" value="ECO:0007669"/>
    <property type="project" value="TreeGrafter"/>
</dbReference>
<keyword evidence="4" id="KW-1185">Reference proteome</keyword>
<dbReference type="RefSeq" id="WP_189959337.1">
    <property type="nucleotide sequence ID" value="NZ_BMVG01000062.1"/>
</dbReference>
<protein>
    <submittedName>
        <fullName evidence="3">3-beta hydroxysteroid dehydrogenase</fullName>
    </submittedName>
</protein>
<reference evidence="3" key="2">
    <citation type="submission" date="2020-09" db="EMBL/GenBank/DDBJ databases">
        <authorList>
            <person name="Sun Q."/>
            <person name="Ohkuma M."/>
        </authorList>
    </citation>
    <scope>NUCLEOTIDE SEQUENCE</scope>
    <source>
        <strain evidence="3">JCM 4714</strain>
    </source>
</reference>
<sequence length="353" mass="37524">MKILVTGGSGFLGAEICRRLTARGHQVRSLQRGRRTPSPETGSGSGTRTGTGTGTGTEAEAEAETMLGDIRDAASVATAVRGCDAVIHTAALADVWGPRHDFASVNIAGTAAVLDACRHHGVTRLVNCSSASVVFAGKDLRGADESAPYPRRFLAPYPWSKARAEQLVLAANSPRLATVSLRPHLIWGEGDPHFVPALRRAIRHGRLLLPGTGSHHVDTVHVADAAEAHVLAVESLSADSPLAGSSYFITQGRPRTLAATVQGLLTHHGITAEIHPIPAPVARTTATLLELTAKATRRRRRPFLTRFLVAELTHAHWFDISAARRDLGYAPTEHSWQTADVSPTPPATADRDG</sequence>
<reference evidence="3" key="1">
    <citation type="journal article" date="2014" name="Int. J. Syst. Evol. Microbiol.">
        <title>Complete genome sequence of Corynebacterium casei LMG S-19264T (=DSM 44701T), isolated from a smear-ripened cheese.</title>
        <authorList>
            <consortium name="US DOE Joint Genome Institute (JGI-PGF)"/>
            <person name="Walter F."/>
            <person name="Albersmeier A."/>
            <person name="Kalinowski J."/>
            <person name="Ruckert C."/>
        </authorList>
    </citation>
    <scope>NUCLEOTIDE SEQUENCE</scope>
    <source>
        <strain evidence="3">JCM 4714</strain>
    </source>
</reference>
<proteinExistence type="predicted"/>
<dbReference type="Proteomes" id="UP000655443">
    <property type="component" value="Unassembled WGS sequence"/>
</dbReference>
<feature type="domain" description="3-beta hydroxysteroid dehydrogenase/isomerase" evidence="2">
    <location>
        <begin position="4"/>
        <end position="270"/>
    </location>
</feature>
<comment type="caution">
    <text evidence="3">The sequence shown here is derived from an EMBL/GenBank/DDBJ whole genome shotgun (WGS) entry which is preliminary data.</text>
</comment>
<feature type="compositionally biased region" description="Gly residues" evidence="1">
    <location>
        <begin position="43"/>
        <end position="55"/>
    </location>
</feature>
<dbReference type="GO" id="GO:0016616">
    <property type="term" value="F:oxidoreductase activity, acting on the CH-OH group of donors, NAD or NADP as acceptor"/>
    <property type="evidence" value="ECO:0007669"/>
    <property type="project" value="InterPro"/>
</dbReference>
<evidence type="ECO:0000313" key="3">
    <source>
        <dbReference type="EMBL" id="GHE15388.1"/>
    </source>
</evidence>
<evidence type="ECO:0000259" key="2">
    <source>
        <dbReference type="Pfam" id="PF01073"/>
    </source>
</evidence>
<dbReference type="SUPFAM" id="SSF51735">
    <property type="entry name" value="NAD(P)-binding Rossmann-fold domains"/>
    <property type="match status" value="1"/>
</dbReference>
<dbReference type="InterPro" id="IPR051783">
    <property type="entry name" value="NAD(P)-dependent_oxidoreduct"/>
</dbReference>
<evidence type="ECO:0000313" key="4">
    <source>
        <dbReference type="Proteomes" id="UP000655443"/>
    </source>
</evidence>
<feature type="region of interest" description="Disordered" evidence="1">
    <location>
        <begin position="334"/>
        <end position="353"/>
    </location>
</feature>
<dbReference type="GO" id="GO:0006694">
    <property type="term" value="P:steroid biosynthetic process"/>
    <property type="evidence" value="ECO:0007669"/>
    <property type="project" value="InterPro"/>
</dbReference>
<gene>
    <name evidence="3" type="ORF">GCM10010339_89910</name>
</gene>
<dbReference type="AlphaFoldDB" id="A0A918YSY3"/>
<dbReference type="InterPro" id="IPR002225">
    <property type="entry name" value="3Beta_OHSteriod_DH/Estase"/>
</dbReference>
<dbReference type="PANTHER" id="PTHR48079:SF6">
    <property type="entry name" value="NAD(P)-BINDING DOMAIN-CONTAINING PROTEIN-RELATED"/>
    <property type="match status" value="1"/>
</dbReference>
<evidence type="ECO:0000256" key="1">
    <source>
        <dbReference type="SAM" id="MobiDB-lite"/>
    </source>
</evidence>
<feature type="region of interest" description="Disordered" evidence="1">
    <location>
        <begin position="25"/>
        <end position="60"/>
    </location>
</feature>
<dbReference type="Pfam" id="PF01073">
    <property type="entry name" value="3Beta_HSD"/>
    <property type="match status" value="1"/>
</dbReference>
<accession>A0A918YSY3</accession>
<feature type="compositionally biased region" description="Basic residues" evidence="1">
    <location>
        <begin position="25"/>
        <end position="35"/>
    </location>
</feature>
<dbReference type="EMBL" id="BMVG01000062">
    <property type="protein sequence ID" value="GHE15388.1"/>
    <property type="molecule type" value="Genomic_DNA"/>
</dbReference>
<dbReference type="InterPro" id="IPR036291">
    <property type="entry name" value="NAD(P)-bd_dom_sf"/>
</dbReference>
<organism evidence="3 4">
    <name type="scientific">Streptomyces alanosinicus</name>
    <dbReference type="NCBI Taxonomy" id="68171"/>
    <lineage>
        <taxon>Bacteria</taxon>
        <taxon>Bacillati</taxon>
        <taxon>Actinomycetota</taxon>
        <taxon>Actinomycetes</taxon>
        <taxon>Kitasatosporales</taxon>
        <taxon>Streptomycetaceae</taxon>
        <taxon>Streptomyces</taxon>
    </lineage>
</organism>
<name>A0A918YSY3_9ACTN</name>
<dbReference type="PANTHER" id="PTHR48079">
    <property type="entry name" value="PROTEIN YEEZ"/>
    <property type="match status" value="1"/>
</dbReference>